<protein>
    <submittedName>
        <fullName evidence="2">Uncharacterized protein</fullName>
    </submittedName>
</protein>
<proteinExistence type="predicted"/>
<dbReference type="OrthoDB" id="8265678at2"/>
<dbReference type="RefSeq" id="WP_156898741.1">
    <property type="nucleotide sequence ID" value="NZ_LT670849.1"/>
</dbReference>
<sequence>MDSPVIDDTQTRAICDEIGERLRTLLKSPANDDTPDFEGKIDQLRDGLAEPE</sequence>
<reference evidence="3" key="1">
    <citation type="submission" date="2016-11" db="EMBL/GenBank/DDBJ databases">
        <authorList>
            <person name="Varghese N."/>
            <person name="Submissions S."/>
        </authorList>
    </citation>
    <scope>NUCLEOTIDE SEQUENCE [LARGE SCALE GENOMIC DNA]</scope>
    <source>
        <strain evidence="3">GAS401</strain>
    </source>
</reference>
<feature type="compositionally biased region" description="Basic and acidic residues" evidence="1">
    <location>
        <begin position="37"/>
        <end position="52"/>
    </location>
</feature>
<dbReference type="Proteomes" id="UP000184096">
    <property type="component" value="Chromosome I"/>
</dbReference>
<evidence type="ECO:0000313" key="3">
    <source>
        <dbReference type="Proteomes" id="UP000184096"/>
    </source>
</evidence>
<feature type="region of interest" description="Disordered" evidence="1">
    <location>
        <begin position="26"/>
        <end position="52"/>
    </location>
</feature>
<dbReference type="EMBL" id="LT670849">
    <property type="protein sequence ID" value="SHN83420.1"/>
    <property type="molecule type" value="Genomic_DNA"/>
</dbReference>
<keyword evidence="3" id="KW-1185">Reference proteome</keyword>
<evidence type="ECO:0000313" key="2">
    <source>
        <dbReference type="EMBL" id="SHN83420.1"/>
    </source>
</evidence>
<name>A0A1M7UKH0_9BRAD</name>
<organism evidence="2 3">
    <name type="scientific">Bradyrhizobium erythrophlei</name>
    <dbReference type="NCBI Taxonomy" id="1437360"/>
    <lineage>
        <taxon>Bacteria</taxon>
        <taxon>Pseudomonadati</taxon>
        <taxon>Pseudomonadota</taxon>
        <taxon>Alphaproteobacteria</taxon>
        <taxon>Hyphomicrobiales</taxon>
        <taxon>Nitrobacteraceae</taxon>
        <taxon>Bradyrhizobium</taxon>
    </lineage>
</organism>
<gene>
    <name evidence="2" type="ORF">SAMN05444170_5498</name>
</gene>
<evidence type="ECO:0000256" key="1">
    <source>
        <dbReference type="SAM" id="MobiDB-lite"/>
    </source>
</evidence>
<dbReference type="AlphaFoldDB" id="A0A1M7UKH0"/>
<accession>A0A1M7UKH0</accession>